<dbReference type="InParanoid" id="A0A6G9IC54"/>
<dbReference type="AlphaFoldDB" id="A0A6G9IC54"/>
<dbReference type="InterPro" id="IPR029058">
    <property type="entry name" value="AB_hydrolase_fold"/>
</dbReference>
<comment type="similarity">
    <text evidence="1">Belongs to the 'GDXG' lipolytic enzyme family.</text>
</comment>
<dbReference type="InterPro" id="IPR013094">
    <property type="entry name" value="AB_hydrolase_3"/>
</dbReference>
<evidence type="ECO:0000256" key="2">
    <source>
        <dbReference type="ARBA" id="ARBA00022801"/>
    </source>
</evidence>
<evidence type="ECO:0000259" key="4">
    <source>
        <dbReference type="Pfam" id="PF07859"/>
    </source>
</evidence>
<feature type="domain" description="Alpha/beta hydrolase fold-3" evidence="4">
    <location>
        <begin position="113"/>
        <end position="314"/>
    </location>
</feature>
<evidence type="ECO:0000313" key="5">
    <source>
        <dbReference type="EMBL" id="QIQ21417.1"/>
    </source>
</evidence>
<dbReference type="PANTHER" id="PTHR48081">
    <property type="entry name" value="AB HYDROLASE SUPERFAMILY PROTEIN C4A8.06C"/>
    <property type="match status" value="1"/>
</dbReference>
<sequence>MKLPQYLLTLLLMLNVTAQAQEITKLNLPVPSTVSKEMQPLIAAEPFSYWNSHPKTPEQWKSWVNELAQFELQILPGIQQKFAVTIEQSQLANVNVFTITPKEIAPNNQERLLLHFHGGGYVLNPGKAGLSEAVMMAGYGQIKVISVDYRMPPDFPYPAAIDDAIAVYQELIKTHPTQKLGVFGTSTGGGMSLILALRASAEGLPLPAAIAAGTPWTDLTKTGDSYFTHEGIDNVLVSYDGWLGDAAQLYANGHDLTDPYLSPVYGNVKHFPPTLLITATRDLFLSNTIRMHWTLKQAEIPTDLIVFEGLSHAQYLMSLEAPENQQYFKELSQFFDKYLEY</sequence>
<evidence type="ECO:0000313" key="6">
    <source>
        <dbReference type="Proteomes" id="UP000501168"/>
    </source>
</evidence>
<keyword evidence="3" id="KW-0732">Signal</keyword>
<dbReference type="Pfam" id="PF07859">
    <property type="entry name" value="Abhydrolase_3"/>
    <property type="match status" value="1"/>
</dbReference>
<proteinExistence type="inferred from homology"/>
<gene>
    <name evidence="5" type="ORF">IPMB12_06775</name>
</gene>
<feature type="signal peptide" evidence="3">
    <location>
        <begin position="1"/>
        <end position="20"/>
    </location>
</feature>
<dbReference type="RefSeq" id="WP_166916212.1">
    <property type="nucleotide sequence ID" value="NZ_CP050253.1"/>
</dbReference>
<dbReference type="PANTHER" id="PTHR48081:SF30">
    <property type="entry name" value="ACETYL-HYDROLASE LIPR-RELATED"/>
    <property type="match status" value="1"/>
</dbReference>
<keyword evidence="2 5" id="KW-0378">Hydrolase</keyword>
<evidence type="ECO:0000256" key="3">
    <source>
        <dbReference type="SAM" id="SignalP"/>
    </source>
</evidence>
<dbReference type="Gene3D" id="3.40.50.1820">
    <property type="entry name" value="alpha/beta hydrolase"/>
    <property type="match status" value="1"/>
</dbReference>
<name>A0A6G9IC54_9GAMM</name>
<organism evidence="5 6">
    <name type="scientific">Zophobihabitans entericus</name>
    <dbReference type="NCBI Taxonomy" id="1635327"/>
    <lineage>
        <taxon>Bacteria</taxon>
        <taxon>Pseudomonadati</taxon>
        <taxon>Pseudomonadota</taxon>
        <taxon>Gammaproteobacteria</taxon>
        <taxon>Orbales</taxon>
        <taxon>Orbaceae</taxon>
        <taxon>Zophobihabitans</taxon>
    </lineage>
</organism>
<evidence type="ECO:0000256" key="1">
    <source>
        <dbReference type="ARBA" id="ARBA00010515"/>
    </source>
</evidence>
<protein>
    <submittedName>
        <fullName evidence="5">Alpha/beta hydrolase</fullName>
    </submittedName>
</protein>
<dbReference type="KEGG" id="orb:IPMB12_06775"/>
<keyword evidence="6" id="KW-1185">Reference proteome</keyword>
<dbReference type="SUPFAM" id="SSF53474">
    <property type="entry name" value="alpha/beta-Hydrolases"/>
    <property type="match status" value="1"/>
</dbReference>
<feature type="chain" id="PRO_5026017669" evidence="3">
    <location>
        <begin position="21"/>
        <end position="341"/>
    </location>
</feature>
<dbReference type="Proteomes" id="UP000501168">
    <property type="component" value="Chromosome"/>
</dbReference>
<accession>A0A6G9IC54</accession>
<dbReference type="InterPro" id="IPR050300">
    <property type="entry name" value="GDXG_lipolytic_enzyme"/>
</dbReference>
<dbReference type="GO" id="GO:0004806">
    <property type="term" value="F:triacylglycerol lipase activity"/>
    <property type="evidence" value="ECO:0007669"/>
    <property type="project" value="TreeGrafter"/>
</dbReference>
<reference evidence="5 6" key="1">
    <citation type="submission" date="2020-03" db="EMBL/GenBank/DDBJ databases">
        <title>Complete genome sequence of Orbus sp. IPMB12 (BCRC 80908).</title>
        <authorList>
            <person name="Lo W.-S."/>
            <person name="Chang T.-H."/>
            <person name="Kuo C.-H."/>
        </authorList>
    </citation>
    <scope>NUCLEOTIDE SEQUENCE [LARGE SCALE GENOMIC DNA]</scope>
    <source>
        <strain evidence="5 6">IPMB12</strain>
    </source>
</reference>
<dbReference type="EMBL" id="CP050253">
    <property type="protein sequence ID" value="QIQ21417.1"/>
    <property type="molecule type" value="Genomic_DNA"/>
</dbReference>